<evidence type="ECO:0000256" key="9">
    <source>
        <dbReference type="ARBA" id="ARBA00022777"/>
    </source>
</evidence>
<evidence type="ECO:0000256" key="2">
    <source>
        <dbReference type="ARBA" id="ARBA00004997"/>
    </source>
</evidence>
<dbReference type="InterPro" id="IPR015806">
    <property type="entry name" value="Pyrv_Knase_insert_dom_sf"/>
</dbReference>
<evidence type="ECO:0000256" key="12">
    <source>
        <dbReference type="ARBA" id="ARBA00022958"/>
    </source>
</evidence>
<dbReference type="InterPro" id="IPR015813">
    <property type="entry name" value="Pyrv/PenolPyrv_kinase-like_dom"/>
</dbReference>
<keyword evidence="8" id="KW-0547">Nucleotide-binding</keyword>
<feature type="domain" description="Pyruvate kinase C-terminal" evidence="18">
    <location>
        <begin position="386"/>
        <end position="496"/>
    </location>
</feature>
<dbReference type="NCBIfam" id="TIGR01064">
    <property type="entry name" value="pyruv_kin"/>
    <property type="match status" value="1"/>
</dbReference>
<evidence type="ECO:0000256" key="16">
    <source>
        <dbReference type="RuleBase" id="RU000504"/>
    </source>
</evidence>
<dbReference type="EC" id="2.7.1.40" evidence="4 15"/>
<evidence type="ECO:0000256" key="14">
    <source>
        <dbReference type="ARBA" id="ARBA00023317"/>
    </source>
</evidence>
<proteinExistence type="inferred from homology"/>
<keyword evidence="7" id="KW-0479">Metal-binding</keyword>
<dbReference type="InterPro" id="IPR040442">
    <property type="entry name" value="Pyrv_kinase-like_dom_sf"/>
</dbReference>
<feature type="domain" description="Pyruvate kinase barrel" evidence="17">
    <location>
        <begin position="3"/>
        <end position="353"/>
    </location>
</feature>
<dbReference type="SUPFAM" id="SSF52935">
    <property type="entry name" value="PK C-terminal domain-like"/>
    <property type="match status" value="1"/>
</dbReference>
<accession>A0ABT2F5F7</accession>
<keyword evidence="14 19" id="KW-0670">Pyruvate</keyword>
<dbReference type="InterPro" id="IPR011037">
    <property type="entry name" value="Pyrv_Knase-like_insert_dom_sf"/>
</dbReference>
<dbReference type="InterPro" id="IPR015793">
    <property type="entry name" value="Pyrv_Knase_brl"/>
</dbReference>
<dbReference type="InterPro" id="IPR001697">
    <property type="entry name" value="Pyr_Knase"/>
</dbReference>
<evidence type="ECO:0000313" key="20">
    <source>
        <dbReference type="Proteomes" id="UP001206548"/>
    </source>
</evidence>
<dbReference type="Pfam" id="PF02887">
    <property type="entry name" value="PK_C"/>
    <property type="match status" value="1"/>
</dbReference>
<dbReference type="NCBIfam" id="NF004491">
    <property type="entry name" value="PRK05826.1"/>
    <property type="match status" value="1"/>
</dbReference>
<dbReference type="GO" id="GO:0016301">
    <property type="term" value="F:kinase activity"/>
    <property type="evidence" value="ECO:0007669"/>
    <property type="project" value="UniProtKB-KW"/>
</dbReference>
<evidence type="ECO:0000256" key="6">
    <source>
        <dbReference type="ARBA" id="ARBA00022679"/>
    </source>
</evidence>
<dbReference type="InterPro" id="IPR015795">
    <property type="entry name" value="Pyrv_Knase_C"/>
</dbReference>
<evidence type="ECO:0000259" key="18">
    <source>
        <dbReference type="Pfam" id="PF02887"/>
    </source>
</evidence>
<evidence type="ECO:0000256" key="8">
    <source>
        <dbReference type="ARBA" id="ARBA00022741"/>
    </source>
</evidence>
<dbReference type="Proteomes" id="UP001206548">
    <property type="component" value="Unassembled WGS sequence"/>
</dbReference>
<keyword evidence="13 16" id="KW-0324">Glycolysis</keyword>
<keyword evidence="11 16" id="KW-0460">Magnesium</keyword>
<evidence type="ECO:0000256" key="1">
    <source>
        <dbReference type="ARBA" id="ARBA00001958"/>
    </source>
</evidence>
<evidence type="ECO:0000256" key="7">
    <source>
        <dbReference type="ARBA" id="ARBA00022723"/>
    </source>
</evidence>
<comment type="catalytic activity">
    <reaction evidence="16">
        <text>pyruvate + ATP = phosphoenolpyruvate + ADP + H(+)</text>
        <dbReference type="Rhea" id="RHEA:18157"/>
        <dbReference type="ChEBI" id="CHEBI:15361"/>
        <dbReference type="ChEBI" id="CHEBI:15378"/>
        <dbReference type="ChEBI" id="CHEBI:30616"/>
        <dbReference type="ChEBI" id="CHEBI:58702"/>
        <dbReference type="ChEBI" id="CHEBI:456216"/>
        <dbReference type="EC" id="2.7.1.40"/>
    </reaction>
</comment>
<sequence>MNKRVKIVATLGPAVEFRGGKKFGEDGYWGEKLDVEASAQNIAKLIEAGANAFRFNFSHGDHAEQGERMATVRRAEEIAGKRVGYLLDTKGPEMRTELFEGDAKEYSYKTGDKLRVATKQGIKSTRDVIALNVAGGLDIFDDVAEGQTILVDDGKLGLTVLSKDTATREFVVEVQNDGIIAKQKGVNIPNTKIPFPALADRDNADIRFGLEKGLNFIAISFVRTAKDVNEVRAICEETGNGHVKLFAKIENQQGIDNLDEIIEAADGIMIARGDMGIEVPFEMVPVYQKIIIDKVNAAGKVVITATNMLETMTDKPRATRSEVSDVFNAVIDGTDATMLSGESANGKYPLESVTTMATIDKNAQTLLNEYGRLDSTKFSRTTKTEVVASAVKDATNSMDIKLVVALTESGNTARLISKYRPDTDILAVTFDELTQRSLMLNWGVIPVVTEKPSSTDDMFEVAERVALQTGLVQSGDNIVIVAGVPVGSGGTNTMRIRTVK</sequence>
<evidence type="ECO:0000256" key="10">
    <source>
        <dbReference type="ARBA" id="ARBA00022840"/>
    </source>
</evidence>
<comment type="similarity">
    <text evidence="3 16">Belongs to the pyruvate kinase family.</text>
</comment>
<organism evidence="19 20">
    <name type="scientific">Streptococcus sciuri</name>
    <dbReference type="NCBI Taxonomy" id="2973939"/>
    <lineage>
        <taxon>Bacteria</taxon>
        <taxon>Bacillati</taxon>
        <taxon>Bacillota</taxon>
        <taxon>Bacilli</taxon>
        <taxon>Lactobacillales</taxon>
        <taxon>Streptococcaceae</taxon>
        <taxon>Streptococcus</taxon>
    </lineage>
</organism>
<dbReference type="NCBIfam" id="NF004978">
    <property type="entry name" value="PRK06354.1"/>
    <property type="match status" value="1"/>
</dbReference>
<evidence type="ECO:0000256" key="3">
    <source>
        <dbReference type="ARBA" id="ARBA00008663"/>
    </source>
</evidence>
<keyword evidence="6 16" id="KW-0808">Transferase</keyword>
<evidence type="ECO:0000313" key="19">
    <source>
        <dbReference type="EMBL" id="MCS4487667.1"/>
    </source>
</evidence>
<evidence type="ECO:0000256" key="13">
    <source>
        <dbReference type="ARBA" id="ARBA00023152"/>
    </source>
</evidence>
<keyword evidence="9 16" id="KW-0418">Kinase</keyword>
<dbReference type="Gene3D" id="3.20.20.60">
    <property type="entry name" value="Phosphoenolpyruvate-binding domains"/>
    <property type="match status" value="1"/>
</dbReference>
<keyword evidence="10" id="KW-0067">ATP-binding</keyword>
<dbReference type="PANTHER" id="PTHR11817">
    <property type="entry name" value="PYRUVATE KINASE"/>
    <property type="match status" value="1"/>
</dbReference>
<comment type="pathway">
    <text evidence="2 16">Carbohydrate degradation; glycolysis; pyruvate from D-glyceraldehyde 3-phosphate: step 5/5.</text>
</comment>
<dbReference type="Gene3D" id="2.40.33.10">
    <property type="entry name" value="PK beta-barrel domain-like"/>
    <property type="match status" value="1"/>
</dbReference>
<evidence type="ECO:0000256" key="4">
    <source>
        <dbReference type="ARBA" id="ARBA00012142"/>
    </source>
</evidence>
<evidence type="ECO:0000256" key="5">
    <source>
        <dbReference type="ARBA" id="ARBA00018587"/>
    </source>
</evidence>
<name>A0ABT2F5F7_9STRE</name>
<protein>
    <recommendedName>
        <fullName evidence="5 15">Pyruvate kinase</fullName>
        <ecNumber evidence="4 15">2.7.1.40</ecNumber>
    </recommendedName>
</protein>
<dbReference type="Pfam" id="PF00224">
    <property type="entry name" value="PK"/>
    <property type="match status" value="1"/>
</dbReference>
<keyword evidence="20" id="KW-1185">Reference proteome</keyword>
<dbReference type="SUPFAM" id="SSF50800">
    <property type="entry name" value="PK beta-barrel domain-like"/>
    <property type="match status" value="1"/>
</dbReference>
<dbReference type="InterPro" id="IPR036918">
    <property type="entry name" value="Pyrv_Knase_C_sf"/>
</dbReference>
<reference evidence="19 20" key="1">
    <citation type="journal article" date="2023" name="Int. J. Syst. Evol. Microbiol.">
        <title>Streptococcus sciuri sp. nov., Staphylococcus marylandisciuri sp. nov. and Staphylococcus americanisciuri sp. nov., isolated from faeces of eastern grey squirrel (Sciurus carolinensis).</title>
        <authorList>
            <person name="Volokhov D.V."/>
            <person name="Zagorodnyaya T.A."/>
            <person name="Furtak V.A."/>
            <person name="Nattanmai G."/>
            <person name="Randall L."/>
            <person name="Jose S."/>
            <person name="Gao Y."/>
            <person name="Eisenberg T."/>
            <person name="Delmonte P."/>
            <person name="Blom J."/>
            <person name="Mitchell K.K."/>
        </authorList>
    </citation>
    <scope>NUCLEOTIDE SEQUENCE [LARGE SCALE GENOMIC DNA]</scope>
    <source>
        <strain evidence="19 20">SQ9-PEA</strain>
    </source>
</reference>
<evidence type="ECO:0000259" key="17">
    <source>
        <dbReference type="Pfam" id="PF00224"/>
    </source>
</evidence>
<dbReference type="EMBL" id="JANUXX010000001">
    <property type="protein sequence ID" value="MCS4487667.1"/>
    <property type="molecule type" value="Genomic_DNA"/>
</dbReference>
<gene>
    <name evidence="19" type="primary">pyk</name>
    <name evidence="19" type="ORF">NXS10_01570</name>
</gene>
<evidence type="ECO:0000256" key="11">
    <source>
        <dbReference type="ARBA" id="ARBA00022842"/>
    </source>
</evidence>
<comment type="cofactor">
    <cofactor evidence="1">
        <name>K(+)</name>
        <dbReference type="ChEBI" id="CHEBI:29103"/>
    </cofactor>
</comment>
<dbReference type="SUPFAM" id="SSF51621">
    <property type="entry name" value="Phosphoenolpyruvate/pyruvate domain"/>
    <property type="match status" value="1"/>
</dbReference>
<dbReference type="PRINTS" id="PR01050">
    <property type="entry name" value="PYRUVTKNASE"/>
</dbReference>
<dbReference type="RefSeq" id="WP_259136903.1">
    <property type="nucleotide sequence ID" value="NZ_JANUXX010000001.1"/>
</dbReference>
<comment type="caution">
    <text evidence="19">The sequence shown here is derived from an EMBL/GenBank/DDBJ whole genome shotgun (WGS) entry which is preliminary data.</text>
</comment>
<keyword evidence="12" id="KW-0630">Potassium</keyword>
<evidence type="ECO:0000256" key="15">
    <source>
        <dbReference type="NCBIfam" id="TIGR01064"/>
    </source>
</evidence>
<dbReference type="Gene3D" id="3.40.1380.20">
    <property type="entry name" value="Pyruvate kinase, C-terminal domain"/>
    <property type="match status" value="1"/>
</dbReference>
<dbReference type="GO" id="GO:0004743">
    <property type="term" value="F:pyruvate kinase activity"/>
    <property type="evidence" value="ECO:0007669"/>
    <property type="project" value="UniProtKB-EC"/>
</dbReference>